<reference evidence="4" key="1">
    <citation type="submission" date="2016-10" db="EMBL/GenBank/DDBJ databases">
        <authorList>
            <person name="Varghese N."/>
            <person name="Submissions S."/>
        </authorList>
    </citation>
    <scope>NUCLEOTIDE SEQUENCE [LARGE SCALE GENOMIC DNA]</scope>
    <source>
        <strain evidence="4">CGMCC 1.11022</strain>
    </source>
</reference>
<evidence type="ECO:0000313" key="3">
    <source>
        <dbReference type="EMBL" id="SDK52373.1"/>
    </source>
</evidence>
<keyword evidence="1" id="KW-0472">Membrane</keyword>
<dbReference type="Pfam" id="PF00892">
    <property type="entry name" value="EamA"/>
    <property type="match status" value="1"/>
</dbReference>
<feature type="transmembrane region" description="Helical" evidence="1">
    <location>
        <begin position="82"/>
        <end position="103"/>
    </location>
</feature>
<sequence>MLSVGLAYVEGGRVSRAFGGTATLCWAMILLAPLAAIPLVVEVHARTWGTIPWQAWTGFWYAGVVSMFLGSVAWYRGLAAGGIARIGQLNLAQPLLALLWSAVLLGERITWPFVVTAFVVIASMAVCIKSRVAVAASAAGTPPDTR</sequence>
<evidence type="ECO:0000259" key="2">
    <source>
        <dbReference type="Pfam" id="PF00892"/>
    </source>
</evidence>
<name>A0A1G9CKZ9_9HYPH</name>
<proteinExistence type="predicted"/>
<dbReference type="EMBL" id="FNEE01000016">
    <property type="protein sequence ID" value="SDK52373.1"/>
    <property type="molecule type" value="Genomic_DNA"/>
</dbReference>
<dbReference type="InterPro" id="IPR000620">
    <property type="entry name" value="EamA_dom"/>
</dbReference>
<keyword evidence="1" id="KW-1133">Transmembrane helix</keyword>
<dbReference type="SUPFAM" id="SSF103481">
    <property type="entry name" value="Multidrug resistance efflux transporter EmrE"/>
    <property type="match status" value="1"/>
</dbReference>
<feature type="transmembrane region" description="Helical" evidence="1">
    <location>
        <begin position="21"/>
        <end position="41"/>
    </location>
</feature>
<protein>
    <submittedName>
        <fullName evidence="3">EamA-like transporter family protein</fullName>
    </submittedName>
</protein>
<dbReference type="Proteomes" id="UP000198894">
    <property type="component" value="Unassembled WGS sequence"/>
</dbReference>
<dbReference type="AlphaFoldDB" id="A0A1G9CKZ9"/>
<feature type="transmembrane region" description="Helical" evidence="1">
    <location>
        <begin position="109"/>
        <end position="128"/>
    </location>
</feature>
<feature type="transmembrane region" description="Helical" evidence="1">
    <location>
        <begin position="53"/>
        <end position="75"/>
    </location>
</feature>
<feature type="domain" description="EamA" evidence="2">
    <location>
        <begin position="1"/>
        <end position="126"/>
    </location>
</feature>
<dbReference type="InterPro" id="IPR037185">
    <property type="entry name" value="EmrE-like"/>
</dbReference>
<accession>A0A1G9CKZ9</accession>
<organism evidence="3 4">
    <name type="scientific">Mesorhizobium muleiense</name>
    <dbReference type="NCBI Taxonomy" id="1004279"/>
    <lineage>
        <taxon>Bacteria</taxon>
        <taxon>Pseudomonadati</taxon>
        <taxon>Pseudomonadota</taxon>
        <taxon>Alphaproteobacteria</taxon>
        <taxon>Hyphomicrobiales</taxon>
        <taxon>Phyllobacteriaceae</taxon>
        <taxon>Mesorhizobium</taxon>
    </lineage>
</organism>
<evidence type="ECO:0000256" key="1">
    <source>
        <dbReference type="SAM" id="Phobius"/>
    </source>
</evidence>
<keyword evidence="1" id="KW-0812">Transmembrane</keyword>
<gene>
    <name evidence="3" type="ORF">SAMN05428953_11699</name>
</gene>
<dbReference type="GO" id="GO:0016020">
    <property type="term" value="C:membrane"/>
    <property type="evidence" value="ECO:0007669"/>
    <property type="project" value="InterPro"/>
</dbReference>
<evidence type="ECO:0000313" key="4">
    <source>
        <dbReference type="Proteomes" id="UP000198894"/>
    </source>
</evidence>
<keyword evidence="4" id="KW-1185">Reference proteome</keyword>